<dbReference type="GO" id="GO:0005829">
    <property type="term" value="C:cytosol"/>
    <property type="evidence" value="ECO:0007669"/>
    <property type="project" value="TreeGrafter"/>
</dbReference>
<evidence type="ECO:0000256" key="1">
    <source>
        <dbReference type="SAM" id="MobiDB-lite"/>
    </source>
</evidence>
<evidence type="ECO:0000313" key="4">
    <source>
        <dbReference type="Proteomes" id="UP000286045"/>
    </source>
</evidence>
<dbReference type="AlphaFoldDB" id="A0A439CU27"/>
<name>A0A439CU27_9PEZI</name>
<keyword evidence="4" id="KW-1185">Reference proteome</keyword>
<dbReference type="InterPro" id="IPR015797">
    <property type="entry name" value="NUDIX_hydrolase-like_dom_sf"/>
</dbReference>
<reference evidence="3 4" key="1">
    <citation type="submission" date="2018-12" db="EMBL/GenBank/DDBJ databases">
        <title>Draft genome sequence of Xylaria grammica IHI A82.</title>
        <authorList>
            <person name="Buettner E."/>
            <person name="Kellner H."/>
        </authorList>
    </citation>
    <scope>NUCLEOTIDE SEQUENCE [LARGE SCALE GENOMIC DNA]</scope>
    <source>
        <strain evidence="3 4">IHI A82</strain>
    </source>
</reference>
<accession>A0A439CU27</accession>
<proteinExistence type="predicted"/>
<dbReference type="GO" id="GO:0035539">
    <property type="term" value="F:8-oxo-7,8-dihydrodeoxyguanosine triphosphate pyrophosphatase activity"/>
    <property type="evidence" value="ECO:0007669"/>
    <property type="project" value="TreeGrafter"/>
</dbReference>
<feature type="region of interest" description="Disordered" evidence="1">
    <location>
        <begin position="1"/>
        <end position="23"/>
    </location>
</feature>
<dbReference type="PANTHER" id="PTHR16099">
    <property type="entry name" value="8-OXO-DGTP DIPHOSPHATES NUDT15"/>
    <property type="match status" value="1"/>
</dbReference>
<dbReference type="Proteomes" id="UP000286045">
    <property type="component" value="Unassembled WGS sequence"/>
</dbReference>
<gene>
    <name evidence="3" type="ORF">EKO27_g9467</name>
</gene>
<dbReference type="SUPFAM" id="SSF55811">
    <property type="entry name" value="Nudix"/>
    <property type="match status" value="1"/>
</dbReference>
<evidence type="ECO:0000259" key="2">
    <source>
        <dbReference type="PROSITE" id="PS51462"/>
    </source>
</evidence>
<comment type="caution">
    <text evidence="3">The sequence shown here is derived from an EMBL/GenBank/DDBJ whole genome shotgun (WGS) entry which is preliminary data.</text>
</comment>
<protein>
    <recommendedName>
        <fullName evidence="2">Nudix hydrolase domain-containing protein</fullName>
    </recommendedName>
</protein>
<evidence type="ECO:0000313" key="3">
    <source>
        <dbReference type="EMBL" id="RWA05636.1"/>
    </source>
</evidence>
<dbReference type="PANTHER" id="PTHR16099:SF5">
    <property type="entry name" value="NUCLEOTIDE TRIPHOSPHATE DIPHOSPHATASE NUDT15"/>
    <property type="match status" value="1"/>
</dbReference>
<dbReference type="GO" id="GO:0006203">
    <property type="term" value="P:dGTP catabolic process"/>
    <property type="evidence" value="ECO:0007669"/>
    <property type="project" value="TreeGrafter"/>
</dbReference>
<dbReference type="STRING" id="363999.A0A439CU27"/>
<feature type="domain" description="Nudix hydrolase" evidence="2">
    <location>
        <begin position="41"/>
        <end position="203"/>
    </location>
</feature>
<dbReference type="Gene3D" id="3.90.79.10">
    <property type="entry name" value="Nucleoside Triphosphate Pyrophosphohydrolase"/>
    <property type="match status" value="1"/>
</dbReference>
<feature type="compositionally biased region" description="Basic and acidic residues" evidence="1">
    <location>
        <begin position="1"/>
        <end position="16"/>
    </location>
</feature>
<dbReference type="EMBL" id="RYZI01000417">
    <property type="protein sequence ID" value="RWA05636.1"/>
    <property type="molecule type" value="Genomic_DNA"/>
</dbReference>
<dbReference type="Pfam" id="PF00293">
    <property type="entry name" value="NUDIX"/>
    <property type="match status" value="1"/>
</dbReference>
<organism evidence="3 4">
    <name type="scientific">Xylaria grammica</name>
    <dbReference type="NCBI Taxonomy" id="363999"/>
    <lineage>
        <taxon>Eukaryota</taxon>
        <taxon>Fungi</taxon>
        <taxon>Dikarya</taxon>
        <taxon>Ascomycota</taxon>
        <taxon>Pezizomycotina</taxon>
        <taxon>Sordariomycetes</taxon>
        <taxon>Xylariomycetidae</taxon>
        <taxon>Xylariales</taxon>
        <taxon>Xylariaceae</taxon>
        <taxon>Xylaria</taxon>
    </lineage>
</organism>
<sequence length="226" mass="24558">MPKRPRTLESDQEEHFTQGLPPASEIETEIGLLRGPASAPPRILVAGMVGGDDTCIPEDMPPSGGLNFLVGKRLVAPGSGTWSYPCGLIQSGERILTCAARIVREQTGLDVTGEDIIRTTENVMDGEHYVTVFVFCGFPSGGQKPSMVRNVASLILVIIVTNQTDCGQDKNPEWADWHWSTVIYKDAVDMSCGKEPGKPVFAPVVSLYDSSETRPIDWDREPGISI</sequence>
<dbReference type="InterPro" id="IPR000086">
    <property type="entry name" value="NUDIX_hydrolase_dom"/>
</dbReference>
<dbReference type="PROSITE" id="PS51462">
    <property type="entry name" value="NUDIX"/>
    <property type="match status" value="1"/>
</dbReference>